<dbReference type="Proteomes" id="UP001327560">
    <property type="component" value="Chromosome 6"/>
</dbReference>
<reference evidence="2 3" key="1">
    <citation type="submission" date="2023-10" db="EMBL/GenBank/DDBJ databases">
        <title>Chromosome-scale genome assembly provides insights into flower coloration mechanisms of Canna indica.</title>
        <authorList>
            <person name="Li C."/>
        </authorList>
    </citation>
    <scope>NUCLEOTIDE SEQUENCE [LARGE SCALE GENOMIC DNA]</scope>
    <source>
        <tissue evidence="2">Flower</tissue>
    </source>
</reference>
<name>A0AAQ3KML2_9LILI</name>
<dbReference type="EMBL" id="CP136895">
    <property type="protein sequence ID" value="WOL11364.1"/>
    <property type="molecule type" value="Genomic_DNA"/>
</dbReference>
<evidence type="ECO:0000313" key="2">
    <source>
        <dbReference type="EMBL" id="WOL11364.1"/>
    </source>
</evidence>
<gene>
    <name evidence="2" type="ORF">Cni_G20126</name>
</gene>
<sequence>MVGGRERRRKLVELIRIGVHASEQGMDLVARGLKAQWLEEHDQLQATMNREGSSRKHSLTTDQTQTNPAAGFVYSRCCVSSPPSVSALILAYLISLFACSTRSQLHSAASVPCSRFPAGAVPCPPSSSLFRSPESPSPFPSPGPRRSQLPPAPSPSTSSRLLLWQSGKLIVRDNIDTIRWEAILSYSEDNEGVLCVRKTMWQPEESEASMSSLS</sequence>
<keyword evidence="3" id="KW-1185">Reference proteome</keyword>
<feature type="region of interest" description="Disordered" evidence="1">
    <location>
        <begin position="127"/>
        <end position="159"/>
    </location>
</feature>
<proteinExistence type="predicted"/>
<dbReference type="AlphaFoldDB" id="A0AAQ3KML2"/>
<evidence type="ECO:0000313" key="3">
    <source>
        <dbReference type="Proteomes" id="UP001327560"/>
    </source>
</evidence>
<accession>A0AAQ3KML2</accession>
<protein>
    <submittedName>
        <fullName evidence="2">Uncharacterized protein</fullName>
    </submittedName>
</protein>
<organism evidence="2 3">
    <name type="scientific">Canna indica</name>
    <name type="common">Indian-shot</name>
    <dbReference type="NCBI Taxonomy" id="4628"/>
    <lineage>
        <taxon>Eukaryota</taxon>
        <taxon>Viridiplantae</taxon>
        <taxon>Streptophyta</taxon>
        <taxon>Embryophyta</taxon>
        <taxon>Tracheophyta</taxon>
        <taxon>Spermatophyta</taxon>
        <taxon>Magnoliopsida</taxon>
        <taxon>Liliopsida</taxon>
        <taxon>Zingiberales</taxon>
        <taxon>Cannaceae</taxon>
        <taxon>Canna</taxon>
    </lineage>
</organism>
<evidence type="ECO:0000256" key="1">
    <source>
        <dbReference type="SAM" id="MobiDB-lite"/>
    </source>
</evidence>